<comment type="subcellular location">
    <subcellularLocation>
        <location evidence="1">Cell membrane</location>
        <topology evidence="1">Multi-pass membrane protein</topology>
    </subcellularLocation>
</comment>
<keyword evidence="7" id="KW-0934">Plastid</keyword>
<dbReference type="PANTHER" id="PTHR33529:SF6">
    <property type="entry name" value="YJGP_YJGQ FAMILY PERMEASE"/>
    <property type="match status" value="1"/>
</dbReference>
<dbReference type="Pfam" id="PF03739">
    <property type="entry name" value="LptF_LptG"/>
    <property type="match status" value="1"/>
</dbReference>
<accession>A0A060AE39</accession>
<evidence type="ECO:0000256" key="5">
    <source>
        <dbReference type="ARBA" id="ARBA00023136"/>
    </source>
</evidence>
<organism evidence="7">
    <name type="scientific">Cyanidiaceae sp. MX-AZ01</name>
    <dbReference type="NCBI Taxonomy" id="1503164"/>
    <lineage>
        <taxon>Eukaryota</taxon>
        <taxon>Rhodophyta</taxon>
        <taxon>Bangiophyceae</taxon>
        <taxon>Cyanidiales</taxon>
        <taxon>Cyanidiaceae</taxon>
    </lineage>
</organism>
<proteinExistence type="predicted"/>
<evidence type="ECO:0000256" key="6">
    <source>
        <dbReference type="SAM" id="Phobius"/>
    </source>
</evidence>
<dbReference type="PANTHER" id="PTHR33529">
    <property type="entry name" value="SLR0882 PROTEIN-RELATED"/>
    <property type="match status" value="1"/>
</dbReference>
<keyword evidence="2" id="KW-1003">Cell membrane</keyword>
<dbReference type="PROSITE" id="PS51257">
    <property type="entry name" value="PROKAR_LIPOPROTEIN"/>
    <property type="match status" value="1"/>
</dbReference>
<reference evidence="7" key="1">
    <citation type="submission" date="2014-03" db="EMBL/GenBank/DDBJ databases">
        <title>Metagenomic reconstruction of the complete chloroplast and mitochondrial genomes of a novel unicellular red alga from the Cyanidiaceae family.</title>
        <authorList>
            <person name="Servin-Garciduenas L.E."/>
            <person name="Martinez-Romero E."/>
        </authorList>
    </citation>
    <scope>NUCLEOTIDE SEQUENCE</scope>
    <source>
        <strain evidence="7">MX-AZ01</strain>
    </source>
</reference>
<feature type="transmembrane region" description="Helical" evidence="6">
    <location>
        <begin position="258"/>
        <end position="275"/>
    </location>
</feature>
<name>A0A060AE39_9RHOD</name>
<evidence type="ECO:0000256" key="2">
    <source>
        <dbReference type="ARBA" id="ARBA00022475"/>
    </source>
</evidence>
<feature type="transmembrane region" description="Helical" evidence="6">
    <location>
        <begin position="12"/>
        <end position="36"/>
    </location>
</feature>
<evidence type="ECO:0000256" key="1">
    <source>
        <dbReference type="ARBA" id="ARBA00004651"/>
    </source>
</evidence>
<evidence type="ECO:0000256" key="3">
    <source>
        <dbReference type="ARBA" id="ARBA00022692"/>
    </source>
</evidence>
<feature type="transmembrane region" description="Helical" evidence="6">
    <location>
        <begin position="310"/>
        <end position="332"/>
    </location>
</feature>
<protein>
    <submittedName>
        <fullName evidence="7">Putative permease YjgP/YjgQ family</fullName>
    </submittedName>
</protein>
<dbReference type="InterPro" id="IPR005495">
    <property type="entry name" value="LptG/LptF_permease"/>
</dbReference>
<evidence type="ECO:0000313" key="7">
    <source>
        <dbReference type="EMBL" id="AIA61092.1"/>
    </source>
</evidence>
<dbReference type="EMBL" id="KJ569775">
    <property type="protein sequence ID" value="AIA61092.1"/>
    <property type="molecule type" value="Genomic_DNA"/>
</dbReference>
<gene>
    <name evidence="7" type="primary">ycf84</name>
</gene>
<geneLocation type="chloroplast" evidence="7"/>
<dbReference type="AlphaFoldDB" id="A0A060AE39"/>
<sequence length="336" mass="38697">MSKLENYIWSQLWTPFVYALFACLALSFSAGALVDVMRQIAQGLNYQIALQFLCFQLVLSVLFGLPASCLFGGVFAYSQLELMALRTSGIGVARWLKPSLIFGCVIGTFGWQWNEWALPVANYSVQQLQQQIQLTTTSTSLLDQIDNQVLYVQKCTPFHMSNCVLWQFDEQGYHLWMAQHIYWKHNHWMANELIHYEWNRQQQLQTQTHVAEIEFPPIHQFVWKRQWKPIWMNVQSLKSYQRICGINQHLAIRYYQKYAFAITCGLFHLIGSSLASVSKQAFILSLVVLFGYYLFGFGCEALAESRQISALMAAWTPVAALFLVLCLCIKQAHTTS</sequence>
<feature type="transmembrane region" description="Helical" evidence="6">
    <location>
        <begin position="48"/>
        <end position="75"/>
    </location>
</feature>
<dbReference type="GO" id="GO:0043190">
    <property type="term" value="C:ATP-binding cassette (ABC) transporter complex"/>
    <property type="evidence" value="ECO:0007669"/>
    <property type="project" value="TreeGrafter"/>
</dbReference>
<keyword evidence="5 6" id="KW-0472">Membrane</keyword>
<keyword evidence="4 6" id="KW-1133">Transmembrane helix</keyword>
<keyword evidence="3 6" id="KW-0812">Transmembrane</keyword>
<keyword evidence="7" id="KW-0150">Chloroplast</keyword>
<evidence type="ECO:0000256" key="4">
    <source>
        <dbReference type="ARBA" id="ARBA00022989"/>
    </source>
</evidence>
<feature type="transmembrane region" description="Helical" evidence="6">
    <location>
        <begin position="281"/>
        <end position="303"/>
    </location>
</feature>
<dbReference type="GO" id="GO:0015920">
    <property type="term" value="P:lipopolysaccharide transport"/>
    <property type="evidence" value="ECO:0007669"/>
    <property type="project" value="TreeGrafter"/>
</dbReference>